<keyword evidence="2" id="KW-0732">Signal</keyword>
<evidence type="ECO:0008006" key="7">
    <source>
        <dbReference type="Google" id="ProtNLM"/>
    </source>
</evidence>
<evidence type="ECO:0000313" key="5">
    <source>
        <dbReference type="Proteomes" id="UP000253872"/>
    </source>
</evidence>
<reference evidence="5 6" key="1">
    <citation type="submission" date="2018-05" db="EMBL/GenBank/DDBJ databases">
        <title>Draft Genome Sequences for a Diverse set of 7 Haemophilus Species.</title>
        <authorList>
            <person name="Nichols M."/>
            <person name="Topaz N."/>
            <person name="Wang X."/>
            <person name="Wang X."/>
            <person name="Boxrud D."/>
        </authorList>
    </citation>
    <scope>NUCLEOTIDE SEQUENCE [LARGE SCALE GENOMIC DNA]</scope>
    <source>
        <strain evidence="3 5">C2002001239</strain>
        <strain evidence="4 6">C2015005473</strain>
    </source>
</reference>
<proteinExistence type="predicted"/>
<evidence type="ECO:0000313" key="3">
    <source>
        <dbReference type="EMBL" id="RDE73596.1"/>
    </source>
</evidence>
<feature type="compositionally biased region" description="Basic and acidic residues" evidence="1">
    <location>
        <begin position="246"/>
        <end position="257"/>
    </location>
</feature>
<keyword evidence="6" id="KW-1185">Reference proteome</keyword>
<dbReference type="RefSeq" id="WP_111388848.1">
    <property type="nucleotide sequence ID" value="NZ_QEPN01000001.1"/>
</dbReference>
<gene>
    <name evidence="4" type="ORF">DPV84_00120</name>
    <name evidence="3" type="ORF">DPV93_00115</name>
</gene>
<dbReference type="Proteomes" id="UP000253950">
    <property type="component" value="Unassembled WGS sequence"/>
</dbReference>
<dbReference type="EMBL" id="QEQG01000001">
    <property type="protein sequence ID" value="RDF12636.1"/>
    <property type="molecule type" value="Genomic_DNA"/>
</dbReference>
<evidence type="ECO:0000313" key="6">
    <source>
        <dbReference type="Proteomes" id="UP000253950"/>
    </source>
</evidence>
<protein>
    <recommendedName>
        <fullName evidence="7">Pyruvate formate lyase-activating protein</fullName>
    </recommendedName>
</protein>
<dbReference type="EMBL" id="QEPN01000001">
    <property type="protein sequence ID" value="RDE73596.1"/>
    <property type="molecule type" value="Genomic_DNA"/>
</dbReference>
<dbReference type="AlphaFoldDB" id="A0A369YNX2"/>
<sequence length="299" mass="33708">MRYKVLLGLSLALLSNPLFAQWKKINDLDYTWGPFKIYNISLFTENGEYTPESRPLMLTLKYDKPVDGRDFAISIARAWSNLGISLKDKDNAIERLRKTLPDLKEEDSLSYIALPDKGYFVLNDQVIPEEFYGEVNDAIVAIWLDPKVDISQALTTKKRPNVQDVHIAEYNRPEKESHFGLIQLPSLDPSKEELKDEGASTEQAVDFEQSLEKTGKITPPAPIKVTQEKPKVEKLSQPKTLNNTEKAPEEAKSEAKPQDTPAQSAEPESAPKQEPVDPKEPEKDIQPIADPIPDNIRTS</sequence>
<evidence type="ECO:0000313" key="4">
    <source>
        <dbReference type="EMBL" id="RDF12636.1"/>
    </source>
</evidence>
<comment type="caution">
    <text evidence="3">The sequence shown here is derived from an EMBL/GenBank/DDBJ whole genome shotgun (WGS) entry which is preliminary data.</text>
</comment>
<feature type="chain" id="PRO_5016720796" description="Pyruvate formate lyase-activating protein" evidence="2">
    <location>
        <begin position="21"/>
        <end position="299"/>
    </location>
</feature>
<feature type="region of interest" description="Disordered" evidence="1">
    <location>
        <begin position="210"/>
        <end position="299"/>
    </location>
</feature>
<dbReference type="Proteomes" id="UP000253872">
    <property type="component" value="Unassembled WGS sequence"/>
</dbReference>
<dbReference type="STRING" id="1035839.GCA_000238795_00103"/>
<accession>A0A369YNX2</accession>
<evidence type="ECO:0000256" key="2">
    <source>
        <dbReference type="SAM" id="SignalP"/>
    </source>
</evidence>
<feature type="compositionally biased region" description="Basic and acidic residues" evidence="1">
    <location>
        <begin position="269"/>
        <end position="285"/>
    </location>
</feature>
<feature type="compositionally biased region" description="Basic and acidic residues" evidence="1">
    <location>
        <begin position="226"/>
        <end position="236"/>
    </location>
</feature>
<organism evidence="3 5">
    <name type="scientific">Haemophilus sputorum</name>
    <dbReference type="NCBI Taxonomy" id="1078480"/>
    <lineage>
        <taxon>Bacteria</taxon>
        <taxon>Pseudomonadati</taxon>
        <taxon>Pseudomonadota</taxon>
        <taxon>Gammaproteobacteria</taxon>
        <taxon>Pasteurellales</taxon>
        <taxon>Pasteurellaceae</taxon>
        <taxon>Haemophilus</taxon>
    </lineage>
</organism>
<name>A0A369YNX2_9PAST</name>
<feature type="signal peptide" evidence="2">
    <location>
        <begin position="1"/>
        <end position="20"/>
    </location>
</feature>
<evidence type="ECO:0000256" key="1">
    <source>
        <dbReference type="SAM" id="MobiDB-lite"/>
    </source>
</evidence>